<dbReference type="EMBL" id="LAZR01049442">
    <property type="protein sequence ID" value="KKK89636.1"/>
    <property type="molecule type" value="Genomic_DNA"/>
</dbReference>
<name>A0A0F9BYY8_9ZZZZ</name>
<organism evidence="1">
    <name type="scientific">marine sediment metagenome</name>
    <dbReference type="NCBI Taxonomy" id="412755"/>
    <lineage>
        <taxon>unclassified sequences</taxon>
        <taxon>metagenomes</taxon>
        <taxon>ecological metagenomes</taxon>
    </lineage>
</organism>
<reference evidence="1" key="1">
    <citation type="journal article" date="2015" name="Nature">
        <title>Complex archaea that bridge the gap between prokaryotes and eukaryotes.</title>
        <authorList>
            <person name="Spang A."/>
            <person name="Saw J.H."/>
            <person name="Jorgensen S.L."/>
            <person name="Zaremba-Niedzwiedzka K."/>
            <person name="Martijn J."/>
            <person name="Lind A.E."/>
            <person name="van Eijk R."/>
            <person name="Schleper C."/>
            <person name="Guy L."/>
            <person name="Ettema T.J."/>
        </authorList>
    </citation>
    <scope>NUCLEOTIDE SEQUENCE</scope>
</reference>
<protein>
    <submittedName>
        <fullName evidence="1">Uncharacterized protein</fullName>
    </submittedName>
</protein>
<proteinExistence type="predicted"/>
<gene>
    <name evidence="1" type="ORF">LCGC14_2731120</name>
</gene>
<dbReference type="AlphaFoldDB" id="A0A0F9BYY8"/>
<comment type="caution">
    <text evidence="1">The sequence shown here is derived from an EMBL/GenBank/DDBJ whole genome shotgun (WGS) entry which is preliminary data.</text>
</comment>
<accession>A0A0F9BYY8</accession>
<sequence>VWRFAWTGDSVNPFEWERISGQDGAIAQMSVTTRNNIQRAIGPTKILANNGNIVGPIDEKVPDVVLEWNPDSAAFSVSQDVEEERQIYFTYARAATTANADGNKYPDRALIHNYEDNNWAVYSHPIHSMGHSFLESDVTWDLDDAWEDIEFAWNAGNTVSGFPFTIIGNHVGKVFQLNTGGSDAGSAIEFNAKTGRWNPYTKQGRKAKLQKAEFLCDVDPNISFDVEFFLDSDSTKYKTSTITTIAVQGADDKAWYSAFSGAVGFLHSLNITNNASANRPRIHAIRLWFKRAGRVK</sequence>
<evidence type="ECO:0000313" key="1">
    <source>
        <dbReference type="EMBL" id="KKK89636.1"/>
    </source>
</evidence>
<feature type="non-terminal residue" evidence="1">
    <location>
        <position position="1"/>
    </location>
</feature>